<evidence type="ECO:0000259" key="1">
    <source>
        <dbReference type="Pfam" id="PF08588"/>
    </source>
</evidence>
<dbReference type="RefSeq" id="XP_058306033.1">
    <property type="nucleotide sequence ID" value="XM_058456045.1"/>
</dbReference>
<proteinExistence type="predicted"/>
<keyword evidence="3" id="KW-1185">Reference proteome</keyword>
<name>A0A9W9JER6_9EURO</name>
<evidence type="ECO:0000313" key="3">
    <source>
        <dbReference type="Proteomes" id="UP001150904"/>
    </source>
</evidence>
<comment type="caution">
    <text evidence="2">The sequence shown here is derived from an EMBL/GenBank/DDBJ whole genome shotgun (WGS) entry which is preliminary data.</text>
</comment>
<dbReference type="GeneID" id="83183346"/>
<dbReference type="Proteomes" id="UP001150904">
    <property type="component" value="Unassembled WGS sequence"/>
</dbReference>
<organism evidence="2 3">
    <name type="scientific">Penicillium cinerascens</name>
    <dbReference type="NCBI Taxonomy" id="70096"/>
    <lineage>
        <taxon>Eukaryota</taxon>
        <taxon>Fungi</taxon>
        <taxon>Dikarya</taxon>
        <taxon>Ascomycota</taxon>
        <taxon>Pezizomycotina</taxon>
        <taxon>Eurotiomycetes</taxon>
        <taxon>Eurotiomycetidae</taxon>
        <taxon>Eurotiales</taxon>
        <taxon>Aspergillaceae</taxon>
        <taxon>Penicillium</taxon>
    </lineage>
</organism>
<evidence type="ECO:0000313" key="2">
    <source>
        <dbReference type="EMBL" id="KAJ5195545.1"/>
    </source>
</evidence>
<dbReference type="InterPro" id="IPR013897">
    <property type="entry name" value="Duc1"/>
</dbReference>
<gene>
    <name evidence="2" type="ORF">N7498_008983</name>
</gene>
<dbReference type="EMBL" id="JAPQKR010000015">
    <property type="protein sequence ID" value="KAJ5195545.1"/>
    <property type="molecule type" value="Genomic_DNA"/>
</dbReference>
<sequence>MVFQIQMARNIQDKQEYKLLVMAGPSYEQSTHRIVTVNDPEPFFIDGAHMSIQLHIRIRDFEGLPSESPKTSIYFDHERHLRDFYSISFSFIPKKSINSKDLVWGNDFDHPIRDQLPPGFNIAYKIAKTFIDPGINCDAYSNRPWSYGPALSCFFVFRVGEHRHKVSNGGWSQRSPETISTLAKRPVVEEGGDGDGYAIRQDLGIPSDSKGRRKYFLSPMNRQGFNLEKGREYFADFYNPYFDPNRVVLKLPGIKIKVLKYVSERTHTLRYVFKDRHNEEVYLVVVFKLLFKEELANLTSKP</sequence>
<reference evidence="2" key="2">
    <citation type="journal article" date="2023" name="IMA Fungus">
        <title>Comparative genomic study of the Penicillium genus elucidates a diverse pangenome and 15 lateral gene transfer events.</title>
        <authorList>
            <person name="Petersen C."/>
            <person name="Sorensen T."/>
            <person name="Nielsen M.R."/>
            <person name="Sondergaard T.E."/>
            <person name="Sorensen J.L."/>
            <person name="Fitzpatrick D.A."/>
            <person name="Frisvad J.C."/>
            <person name="Nielsen K.L."/>
        </authorList>
    </citation>
    <scope>NUCLEOTIDE SEQUENCE</scope>
    <source>
        <strain evidence="2">IBT 15544</strain>
    </source>
</reference>
<dbReference type="OrthoDB" id="2119945at2759"/>
<accession>A0A9W9JER6</accession>
<dbReference type="Pfam" id="PF08588">
    <property type="entry name" value="Duc1"/>
    <property type="match status" value="1"/>
</dbReference>
<dbReference type="PANTHER" id="PTHR34826:SF2">
    <property type="entry name" value="UPF0590 PROTEIN C409.17C"/>
    <property type="match status" value="1"/>
</dbReference>
<feature type="domain" description="Domain of unknown function at the cortex 1" evidence="1">
    <location>
        <begin position="18"/>
        <end position="289"/>
    </location>
</feature>
<protein>
    <recommendedName>
        <fullName evidence="1">Domain of unknown function at the cortex 1 domain-containing protein</fullName>
    </recommendedName>
</protein>
<dbReference type="PANTHER" id="PTHR34826">
    <property type="entry name" value="UPF0590 PROTEIN C409.17C"/>
    <property type="match status" value="1"/>
</dbReference>
<reference evidence="2" key="1">
    <citation type="submission" date="2022-12" db="EMBL/GenBank/DDBJ databases">
        <authorList>
            <person name="Petersen C."/>
        </authorList>
    </citation>
    <scope>NUCLEOTIDE SEQUENCE</scope>
    <source>
        <strain evidence="2">IBT 15544</strain>
    </source>
</reference>
<dbReference type="AlphaFoldDB" id="A0A9W9JER6"/>